<reference evidence="5 6" key="1">
    <citation type="submission" date="2016-04" db="EMBL/GenBank/DDBJ databases">
        <title>Deep-sea bacteria in the southern Pacific.</title>
        <authorList>
            <person name="Tang K."/>
        </authorList>
    </citation>
    <scope>NUCLEOTIDE SEQUENCE [LARGE SCALE GENOMIC DNA]</scope>
    <source>
        <strain evidence="5 6">JLT2014</strain>
        <plasmid evidence="6">ppaby1</plasmid>
    </source>
</reference>
<dbReference type="RefSeq" id="WP_076694795.1">
    <property type="nucleotide sequence ID" value="NZ_CP015091.1"/>
</dbReference>
<dbReference type="InterPro" id="IPR036390">
    <property type="entry name" value="WH_DNA-bd_sf"/>
</dbReference>
<dbReference type="Gene3D" id="1.10.10.10">
    <property type="entry name" value="Winged helix-like DNA-binding domain superfamily/Winged helix DNA-binding domain"/>
    <property type="match status" value="1"/>
</dbReference>
<dbReference type="EMBL" id="CP015091">
    <property type="protein sequence ID" value="APZ50741.1"/>
    <property type="molecule type" value="Genomic_DNA"/>
</dbReference>
<keyword evidence="2" id="KW-0805">Transcription regulation</keyword>
<keyword evidence="1" id="KW-0678">Repressor</keyword>
<dbReference type="Proteomes" id="UP000187059">
    <property type="component" value="Plasmid pPABY1"/>
</dbReference>
<protein>
    <submittedName>
        <fullName evidence="5">Transcriptional regulator, DeoR family</fullName>
    </submittedName>
</protein>
<feature type="domain" description="HTH deoR-type" evidence="4">
    <location>
        <begin position="10"/>
        <end position="65"/>
    </location>
</feature>
<dbReference type="PROSITE" id="PS51000">
    <property type="entry name" value="HTH_DEOR_2"/>
    <property type="match status" value="1"/>
</dbReference>
<dbReference type="SMART" id="SM00420">
    <property type="entry name" value="HTH_DEOR"/>
    <property type="match status" value="1"/>
</dbReference>
<dbReference type="PANTHER" id="PTHR30363">
    <property type="entry name" value="HTH-TYPE TRANSCRIPTIONAL REGULATOR SRLR-RELATED"/>
    <property type="match status" value="1"/>
</dbReference>
<accession>A0A1P8UMV5</accession>
<dbReference type="Pfam" id="PF00455">
    <property type="entry name" value="DeoRC"/>
    <property type="match status" value="1"/>
</dbReference>
<proteinExistence type="predicted"/>
<evidence type="ECO:0000256" key="3">
    <source>
        <dbReference type="ARBA" id="ARBA00023163"/>
    </source>
</evidence>
<dbReference type="GO" id="GO:0003700">
    <property type="term" value="F:DNA-binding transcription factor activity"/>
    <property type="evidence" value="ECO:0007669"/>
    <property type="project" value="InterPro"/>
</dbReference>
<dbReference type="SUPFAM" id="SSF46785">
    <property type="entry name" value="Winged helix' DNA-binding domain"/>
    <property type="match status" value="1"/>
</dbReference>
<dbReference type="InterPro" id="IPR037171">
    <property type="entry name" value="NagB/RpiA_transferase-like"/>
</dbReference>
<organism evidence="5 6">
    <name type="scientific">Salipiger abyssi</name>
    <dbReference type="NCBI Taxonomy" id="1250539"/>
    <lineage>
        <taxon>Bacteria</taxon>
        <taxon>Pseudomonadati</taxon>
        <taxon>Pseudomonadota</taxon>
        <taxon>Alphaproteobacteria</taxon>
        <taxon>Rhodobacterales</taxon>
        <taxon>Roseobacteraceae</taxon>
        <taxon>Salipiger</taxon>
    </lineage>
</organism>
<keyword evidence="5" id="KW-0614">Plasmid</keyword>
<gene>
    <name evidence="5" type="ORF">Ga0080574_TMP407</name>
</gene>
<evidence type="ECO:0000313" key="5">
    <source>
        <dbReference type="EMBL" id="APZ50741.1"/>
    </source>
</evidence>
<dbReference type="KEGG" id="paby:Ga0080574_TMP407"/>
<dbReference type="Pfam" id="PF08220">
    <property type="entry name" value="HTH_DeoR"/>
    <property type="match status" value="1"/>
</dbReference>
<dbReference type="InterPro" id="IPR036388">
    <property type="entry name" value="WH-like_DNA-bd_sf"/>
</dbReference>
<dbReference type="PRINTS" id="PR00037">
    <property type="entry name" value="HTHLACR"/>
</dbReference>
<dbReference type="InterPro" id="IPR014036">
    <property type="entry name" value="DeoR-like_C"/>
</dbReference>
<keyword evidence="3" id="KW-0804">Transcription</keyword>
<dbReference type="SUPFAM" id="SSF100950">
    <property type="entry name" value="NagB/RpiA/CoA transferase-like"/>
    <property type="match status" value="1"/>
</dbReference>
<evidence type="ECO:0000313" key="6">
    <source>
        <dbReference type="Proteomes" id="UP000187059"/>
    </source>
</evidence>
<dbReference type="InterPro" id="IPR001034">
    <property type="entry name" value="DeoR_HTH"/>
</dbReference>
<dbReference type="Gene3D" id="3.40.50.1360">
    <property type="match status" value="1"/>
</dbReference>
<dbReference type="OrthoDB" id="7688673at2"/>
<evidence type="ECO:0000256" key="2">
    <source>
        <dbReference type="ARBA" id="ARBA00023015"/>
    </source>
</evidence>
<geneLocation type="plasmid" evidence="6">
    <name>ppaby1</name>
</geneLocation>
<dbReference type="InterPro" id="IPR050313">
    <property type="entry name" value="Carb_Metab_HTH_regulators"/>
</dbReference>
<evidence type="ECO:0000256" key="1">
    <source>
        <dbReference type="ARBA" id="ARBA00022491"/>
    </source>
</evidence>
<dbReference type="PANTHER" id="PTHR30363:SF4">
    <property type="entry name" value="GLYCEROL-3-PHOSPHATE REGULON REPRESSOR"/>
    <property type="match status" value="1"/>
</dbReference>
<evidence type="ECO:0000259" key="4">
    <source>
        <dbReference type="PROSITE" id="PS51000"/>
    </source>
</evidence>
<dbReference type="AlphaFoldDB" id="A0A1P8UMV5"/>
<keyword evidence="6" id="KW-1185">Reference proteome</keyword>
<name>A0A1P8UMV5_9RHOB</name>
<dbReference type="SMART" id="SM01134">
    <property type="entry name" value="DeoRC"/>
    <property type="match status" value="1"/>
</dbReference>
<sequence>MDHRTNTTAAARGHEILEILRLSGGNSRIQTLAETLGVTEETIRRNVKKMSDDGLVHKVHGAVHLAETKTELSFSARMSEAPDAKRRIAAHVARRVPDGASLFLDIGSTTAYIAQALQGHSDLFIVTNSVAVAHALAARNGNRVFMPGGELRGHDGGIFGVDALDFVERFQTDFAILSAAAIDAQKGILIFDLEEAKFSRAIMDRATTRILAADSTKFGRRAPISLADPHLLDLLITDAPPPDDLAAALAALDIEVKLASARPQTTGAPQ</sequence>